<evidence type="ECO:0000256" key="1">
    <source>
        <dbReference type="SAM" id="SignalP"/>
    </source>
</evidence>
<dbReference type="RefSeq" id="WP_282540130.1">
    <property type="nucleotide sequence ID" value="NZ_JASCIS010000089.1"/>
</dbReference>
<feature type="chain" id="PRO_5045683238" description="Lipoprotein" evidence="1">
    <location>
        <begin position="32"/>
        <end position="203"/>
    </location>
</feature>
<reference evidence="2 3" key="1">
    <citation type="submission" date="2023-05" db="EMBL/GenBank/DDBJ databases">
        <title>Draft genome sequence of Streptomyces sp. B-S-A12 isolated from a cave soil in Thailand.</title>
        <authorList>
            <person name="Chamroensaksri N."/>
            <person name="Muangham S."/>
        </authorList>
    </citation>
    <scope>NUCLEOTIDE SEQUENCE [LARGE SCALE GENOMIC DNA]</scope>
    <source>
        <strain evidence="2 3">B-S-A12</strain>
    </source>
</reference>
<gene>
    <name evidence="2" type="ORF">QIT00_38325</name>
</gene>
<evidence type="ECO:0000313" key="2">
    <source>
        <dbReference type="EMBL" id="MDI3424310.1"/>
    </source>
</evidence>
<feature type="signal peptide" evidence="1">
    <location>
        <begin position="1"/>
        <end position="31"/>
    </location>
</feature>
<keyword evidence="1" id="KW-0732">Signal</keyword>
<organism evidence="2 3">
    <name type="scientific">Streptomyces luteolus</name>
    <dbReference type="NCBI Taxonomy" id="3043615"/>
    <lineage>
        <taxon>Bacteria</taxon>
        <taxon>Bacillati</taxon>
        <taxon>Actinomycetota</taxon>
        <taxon>Actinomycetes</taxon>
        <taxon>Kitasatosporales</taxon>
        <taxon>Streptomycetaceae</taxon>
        <taxon>Streptomyces</taxon>
    </lineage>
</organism>
<name>A0ABT6T9C7_9ACTN</name>
<accession>A0ABT6T9C7</accession>
<comment type="caution">
    <text evidence="2">The sequence shown here is derived from an EMBL/GenBank/DDBJ whole genome shotgun (WGS) entry which is preliminary data.</text>
</comment>
<dbReference type="EMBL" id="JASCIS010000089">
    <property type="protein sequence ID" value="MDI3424310.1"/>
    <property type="molecule type" value="Genomic_DNA"/>
</dbReference>
<proteinExistence type="predicted"/>
<evidence type="ECO:0000313" key="3">
    <source>
        <dbReference type="Proteomes" id="UP001237105"/>
    </source>
</evidence>
<keyword evidence="3" id="KW-1185">Reference proteome</keyword>
<dbReference type="Proteomes" id="UP001237105">
    <property type="component" value="Unassembled WGS sequence"/>
</dbReference>
<feature type="non-terminal residue" evidence="2">
    <location>
        <position position="203"/>
    </location>
</feature>
<sequence>MSLLPAAAPLRRRLLLPALAALSLFTAVVPAQGTAQAHQAGLRCPHSACGSTSVGQPSLAPPSQEPCTSKEQVVCRIREMTPAERYEARDVRVRYHQLLTDMGRRRCELERAGASPETVARELVRMRNEAKDIARAGMTPAQVAALEERNRKKYGNPLGPTADQLHTKYGSWEEVVESAGRTSAAVDGELGLAYKACPCSRTH</sequence>
<evidence type="ECO:0008006" key="4">
    <source>
        <dbReference type="Google" id="ProtNLM"/>
    </source>
</evidence>
<protein>
    <recommendedName>
        <fullName evidence="4">Lipoprotein</fullName>
    </recommendedName>
</protein>